<protein>
    <recommendedName>
        <fullName evidence="2">Lipoprotein</fullName>
    </recommendedName>
</protein>
<evidence type="ECO:0008006" key="2">
    <source>
        <dbReference type="Google" id="ProtNLM"/>
    </source>
</evidence>
<sequence>MRKFMAVLIISSVALSGCGGLRDSKANPANWFGKRNSGPVATATGEPAEVNPLIPQKTSVFRRNKSDTYIGTPVSNIISMSVEKLPTGAIIHVVGVSQLQGAYDARLISDSKGDPVNGALTFKLKAVQPLDQAQGSQKSRTIHTAQFVSNGDLENTSVIQIIGSNNVISRKN</sequence>
<gene>
    <name evidence="1" type="ORF">MNBD_ALPHA07-2287</name>
</gene>
<dbReference type="PROSITE" id="PS51257">
    <property type="entry name" value="PROKAR_LIPOPROTEIN"/>
    <property type="match status" value="1"/>
</dbReference>
<reference evidence="1" key="1">
    <citation type="submission" date="2018-06" db="EMBL/GenBank/DDBJ databases">
        <authorList>
            <person name="Zhirakovskaya E."/>
        </authorList>
    </citation>
    <scope>NUCLEOTIDE SEQUENCE</scope>
</reference>
<accession>A0A3B0RS99</accession>
<evidence type="ECO:0000313" key="1">
    <source>
        <dbReference type="EMBL" id="VAV87403.1"/>
    </source>
</evidence>
<organism evidence="1">
    <name type="scientific">hydrothermal vent metagenome</name>
    <dbReference type="NCBI Taxonomy" id="652676"/>
    <lineage>
        <taxon>unclassified sequences</taxon>
        <taxon>metagenomes</taxon>
        <taxon>ecological metagenomes</taxon>
    </lineage>
</organism>
<dbReference type="AlphaFoldDB" id="A0A3B0RS99"/>
<name>A0A3B0RS99_9ZZZZ</name>
<proteinExistence type="predicted"/>
<dbReference type="EMBL" id="UOEG01000008">
    <property type="protein sequence ID" value="VAV87403.1"/>
    <property type="molecule type" value="Genomic_DNA"/>
</dbReference>